<dbReference type="EMBL" id="JBHSAY010000005">
    <property type="protein sequence ID" value="MFC4130584.1"/>
    <property type="molecule type" value="Genomic_DNA"/>
</dbReference>
<dbReference type="InterPro" id="IPR002052">
    <property type="entry name" value="DNA_methylase_N6_adenine_CS"/>
</dbReference>
<dbReference type="Pfam" id="PF01555">
    <property type="entry name" value="N6_N4_Mtase"/>
    <property type="match status" value="1"/>
</dbReference>
<dbReference type="InterPro" id="IPR002941">
    <property type="entry name" value="DNA_methylase_N4/N6"/>
</dbReference>
<proteinExistence type="inferred from homology"/>
<evidence type="ECO:0000256" key="1">
    <source>
        <dbReference type="ARBA" id="ARBA00006594"/>
    </source>
</evidence>
<keyword evidence="3" id="KW-0808">Transferase</keyword>
<keyword evidence="6" id="KW-1185">Reference proteome</keyword>
<dbReference type="GO" id="GO:0008168">
    <property type="term" value="F:methyltransferase activity"/>
    <property type="evidence" value="ECO:0007669"/>
    <property type="project" value="UniProtKB-KW"/>
</dbReference>
<reference evidence="6" key="1">
    <citation type="journal article" date="2019" name="Int. J. Syst. Evol. Microbiol.">
        <title>The Global Catalogue of Microorganisms (GCM) 10K type strain sequencing project: providing services to taxonomists for standard genome sequencing and annotation.</title>
        <authorList>
            <consortium name="The Broad Institute Genomics Platform"/>
            <consortium name="The Broad Institute Genome Sequencing Center for Infectious Disease"/>
            <person name="Wu L."/>
            <person name="Ma J."/>
        </authorList>
    </citation>
    <scope>NUCLEOTIDE SEQUENCE [LARGE SCALE GENOMIC DNA]</scope>
    <source>
        <strain evidence="6">CGMCC 4.7289</strain>
    </source>
</reference>
<comment type="similarity">
    <text evidence="1">Belongs to the N(4)/N(6)-methyltransferase family.</text>
</comment>
<evidence type="ECO:0000259" key="4">
    <source>
        <dbReference type="Pfam" id="PF01555"/>
    </source>
</evidence>
<organism evidence="5 6">
    <name type="scientific">Hamadaea flava</name>
    <dbReference type="NCBI Taxonomy" id="1742688"/>
    <lineage>
        <taxon>Bacteria</taxon>
        <taxon>Bacillati</taxon>
        <taxon>Actinomycetota</taxon>
        <taxon>Actinomycetes</taxon>
        <taxon>Micromonosporales</taxon>
        <taxon>Micromonosporaceae</taxon>
        <taxon>Hamadaea</taxon>
    </lineage>
</organism>
<dbReference type="PROSITE" id="PS00092">
    <property type="entry name" value="N6_MTASE"/>
    <property type="match status" value="1"/>
</dbReference>
<dbReference type="Gene3D" id="3.40.50.150">
    <property type="entry name" value="Vaccinia Virus protein VP39"/>
    <property type="match status" value="2"/>
</dbReference>
<comment type="caution">
    <text evidence="5">The sequence shown here is derived from an EMBL/GenBank/DDBJ whole genome shotgun (WGS) entry which is preliminary data.</text>
</comment>
<dbReference type="InterPro" id="IPR029063">
    <property type="entry name" value="SAM-dependent_MTases_sf"/>
</dbReference>
<evidence type="ECO:0000256" key="2">
    <source>
        <dbReference type="ARBA" id="ARBA00022603"/>
    </source>
</evidence>
<dbReference type="SUPFAM" id="SSF53335">
    <property type="entry name" value="S-adenosyl-L-methionine-dependent methyltransferases"/>
    <property type="match status" value="1"/>
</dbReference>
<evidence type="ECO:0000313" key="6">
    <source>
        <dbReference type="Proteomes" id="UP001595816"/>
    </source>
</evidence>
<evidence type="ECO:0000256" key="3">
    <source>
        <dbReference type="ARBA" id="ARBA00022679"/>
    </source>
</evidence>
<gene>
    <name evidence="5" type="ORF">ACFOZ4_08200</name>
</gene>
<dbReference type="RefSeq" id="WP_382189140.1">
    <property type="nucleotide sequence ID" value="NZ_JBHSAY010000005.1"/>
</dbReference>
<dbReference type="GO" id="GO:0032259">
    <property type="term" value="P:methylation"/>
    <property type="evidence" value="ECO:0007669"/>
    <property type="project" value="UniProtKB-KW"/>
</dbReference>
<protein>
    <submittedName>
        <fullName evidence="5">DNA methyltransferase</fullName>
    </submittedName>
</protein>
<keyword evidence="2 5" id="KW-0489">Methyltransferase</keyword>
<dbReference type="Proteomes" id="UP001595816">
    <property type="component" value="Unassembled WGS sequence"/>
</dbReference>
<name>A0ABV8LJV0_9ACTN</name>
<accession>A0ABV8LJV0</accession>
<evidence type="ECO:0000313" key="5">
    <source>
        <dbReference type="EMBL" id="MFC4130584.1"/>
    </source>
</evidence>
<feature type="domain" description="DNA methylase N-4/N-6" evidence="4">
    <location>
        <begin position="82"/>
        <end position="113"/>
    </location>
</feature>
<sequence>MNSRRANVPVRSALETCFPSAMLSTVGTHESWRKEVHRPATSTHKWWAKRLGSVFRGIIVAATTEQGGDAAAAYSCATRLTGTVVLDPFAGSGVTGVEAIKLGATAICMDINPVATLVQRQALQPWDLAALYDAYARVERASHAEVDRVHRTEDGRTVLYYFWVATAVCPQCAVKVNLFDSTVYSKDAYPKRKPRAQLVCPECLDIQEGRFDFKAAICAAGHEFSQAGPVERSKATCRNGHSFKIVSALGDRPPEYEMYSKMVANARGEKSYEPITQWDRALYMECENLLEQLPDSAVLPRGSLTSGNNTNQALKWNFREWRQFFNARQLYSLSIIATAIRDLDGLSAEREALCALFSGALEFNNLFASFKGEGTGAVRHMFSNHVLKPERTPLEAHPWGTPQSSGAFSTLLKSRIERAHNYKEAPIDLTVRHGNVARTAELSTSITAPLREDWMNLGTGGAYVVTRSAADTGLADACVDLVITDPPFMDNVHYAELADFFHSWLREMRPHADYPSDDTTRRAGEVQNADPAEFGKAIEAVWVECERLLKHGGLLAFTYHQARISGWARLIEALHRAGFVVTAIQPVKGEMTTSVVKAGASEPSNLDSIVVCRRAADGATSPHSSLDQAFEYACAQLGALRDAGVDVGKGDVRSVVRGTLLAHLAAEGVTLDDACQEVVDRLASQAVEALAEGQRPRAVEHTSTRVDGAADDRQLALFGG</sequence>